<keyword evidence="9" id="KW-1185">Reference proteome</keyword>
<evidence type="ECO:0000256" key="5">
    <source>
        <dbReference type="ARBA" id="ARBA00023136"/>
    </source>
</evidence>
<dbReference type="InterPro" id="IPR050545">
    <property type="entry name" value="Mycobact_MmpL"/>
</dbReference>
<dbReference type="PANTHER" id="PTHR33406">
    <property type="entry name" value="MEMBRANE PROTEIN MJ1562-RELATED"/>
    <property type="match status" value="1"/>
</dbReference>
<dbReference type="SUPFAM" id="SSF82866">
    <property type="entry name" value="Multidrug efflux transporter AcrB transmembrane domain"/>
    <property type="match status" value="2"/>
</dbReference>
<dbReference type="Pfam" id="PF03176">
    <property type="entry name" value="MMPL"/>
    <property type="match status" value="2"/>
</dbReference>
<evidence type="ECO:0000256" key="1">
    <source>
        <dbReference type="ARBA" id="ARBA00004651"/>
    </source>
</evidence>
<evidence type="ECO:0000256" key="4">
    <source>
        <dbReference type="ARBA" id="ARBA00022989"/>
    </source>
</evidence>
<reference evidence="8 9" key="1">
    <citation type="submission" date="2024-09" db="EMBL/GenBank/DDBJ databases">
        <authorList>
            <person name="Sun Q."/>
            <person name="Mori K."/>
        </authorList>
    </citation>
    <scope>NUCLEOTIDE SEQUENCE [LARGE SCALE GENOMIC DNA]</scope>
    <source>
        <strain evidence="8 9">CECT 7908</strain>
    </source>
</reference>
<keyword evidence="2" id="KW-1003">Cell membrane</keyword>
<evidence type="ECO:0000313" key="9">
    <source>
        <dbReference type="Proteomes" id="UP001589589"/>
    </source>
</evidence>
<feature type="transmembrane region" description="Helical" evidence="6">
    <location>
        <begin position="674"/>
        <end position="694"/>
    </location>
</feature>
<protein>
    <submittedName>
        <fullName evidence="8">RND family transporter</fullName>
    </submittedName>
</protein>
<evidence type="ECO:0000313" key="8">
    <source>
        <dbReference type="EMBL" id="MFB9063510.1"/>
    </source>
</evidence>
<dbReference type="Gene3D" id="1.20.1640.10">
    <property type="entry name" value="Multidrug efflux transporter AcrB transmembrane domain"/>
    <property type="match status" value="2"/>
</dbReference>
<feature type="transmembrane region" description="Helical" evidence="6">
    <location>
        <begin position="282"/>
        <end position="303"/>
    </location>
</feature>
<evidence type="ECO:0000256" key="6">
    <source>
        <dbReference type="SAM" id="Phobius"/>
    </source>
</evidence>
<dbReference type="PROSITE" id="PS50156">
    <property type="entry name" value="SSD"/>
    <property type="match status" value="2"/>
</dbReference>
<feature type="transmembrane region" description="Helical" evidence="6">
    <location>
        <begin position="323"/>
        <end position="347"/>
    </location>
</feature>
<name>A0ABV5FIZ1_9FLAO</name>
<feature type="transmembrane region" description="Helical" evidence="6">
    <location>
        <begin position="620"/>
        <end position="639"/>
    </location>
</feature>
<dbReference type="InterPro" id="IPR004869">
    <property type="entry name" value="MMPL_dom"/>
</dbReference>
<evidence type="ECO:0000256" key="2">
    <source>
        <dbReference type="ARBA" id="ARBA00022475"/>
    </source>
</evidence>
<feature type="transmembrane region" description="Helical" evidence="6">
    <location>
        <begin position="230"/>
        <end position="249"/>
    </location>
</feature>
<proteinExistence type="predicted"/>
<feature type="domain" description="SSD" evidence="7">
    <location>
        <begin position="644"/>
        <end position="772"/>
    </location>
</feature>
<sequence>MKKKSNVGFWELIARMILKNRIVILGIIIAITLFLGYQWKNLAMTYTEANLLPKSHIANKDYQKFLDKFGEEGNLIVIGFKDSTFFTPKKYAAWNELMTGLRKAKEVDLVVSLSDLKKLEKDTVNEKFVLAPFIDKKKALDPEYLKTVQYDLFHNLPFYEGLLFNKESGSIRSAVYMNKKLVNTAERKTFILENLVPKIDKFEKTTGIDLRVSGMPYIRTINADNMKGEIGLFIGAALLTVSLIFFFFFRSFRATFISICILIVGVIWSFGTLGLFHYKITVLTAIIPPLIIVIGITNCIFLINKYQQEIKLHNNQAKALQRIISKIGVSTLMTNLTTAVGFATFMITGNDLLFEFGLVTSINVISVYFLTLLIVPIVYSFMSVPDEKHLYHLSKNYISALLNKVEDIVRNKRKVIYIVYGLFLLLSIIGVSQMKVSGSLIGEMPKSASFFKDILFYEKEFNGVMPLEIMIDTKRKKGVMKLSTMRKMDELQSTIESMPELSKPVSIVNLVKYSKQAFYNGKPEYYQLPTSQEQTFILSYAKNAVKNNKDNLMKSYVDSTGQYARITTFMKDIGTDEMAKVEKKLHSKINEIFPKDRYEVTVTGKALVFQKGTSYLVDNLIESLIFAIFVIAVLMLYLFRSFKMVFASVITNILPLCITSGLMGYLGIPLKPSTILVFSIAFGISVDNAIQFMAKYRDDLLQNNGKVKKSVFSALRETGISTFYTSVVLILGFATFTLSSFSGTIALGGLISCTLAFAMFANLLVLPALVLTFEKKKTKKEDSLDSAKGEI</sequence>
<gene>
    <name evidence="8" type="ORF">ACFFUQ_05700</name>
</gene>
<feature type="transmembrane region" description="Helical" evidence="6">
    <location>
        <begin position="415"/>
        <end position="434"/>
    </location>
</feature>
<feature type="transmembrane region" description="Helical" evidence="6">
    <location>
        <begin position="353"/>
        <end position="379"/>
    </location>
</feature>
<feature type="transmembrane region" description="Helical" evidence="6">
    <location>
        <begin position="715"/>
        <end position="739"/>
    </location>
</feature>
<organism evidence="8 9">
    <name type="scientific">Flavobacterium branchiarum</name>
    <dbReference type="NCBI Taxonomy" id="1114870"/>
    <lineage>
        <taxon>Bacteria</taxon>
        <taxon>Pseudomonadati</taxon>
        <taxon>Bacteroidota</taxon>
        <taxon>Flavobacteriia</taxon>
        <taxon>Flavobacteriales</taxon>
        <taxon>Flavobacteriaceae</taxon>
        <taxon>Flavobacterium</taxon>
    </lineage>
</organism>
<dbReference type="InterPro" id="IPR000731">
    <property type="entry name" value="SSD"/>
</dbReference>
<dbReference type="PANTHER" id="PTHR33406:SF12">
    <property type="entry name" value="BLR2997 PROTEIN"/>
    <property type="match status" value="1"/>
</dbReference>
<accession>A0ABV5FIZ1</accession>
<evidence type="ECO:0000259" key="7">
    <source>
        <dbReference type="PROSITE" id="PS50156"/>
    </source>
</evidence>
<dbReference type="RefSeq" id="WP_290267178.1">
    <property type="nucleotide sequence ID" value="NZ_JAUFQQ010000005.1"/>
</dbReference>
<keyword evidence="4 6" id="KW-1133">Transmembrane helix</keyword>
<feature type="transmembrane region" description="Helical" evidence="6">
    <location>
        <begin position="256"/>
        <end position="276"/>
    </location>
</feature>
<dbReference type="Proteomes" id="UP001589589">
    <property type="component" value="Unassembled WGS sequence"/>
</dbReference>
<feature type="transmembrane region" description="Helical" evidence="6">
    <location>
        <begin position="646"/>
        <end position="668"/>
    </location>
</feature>
<feature type="domain" description="SSD" evidence="7">
    <location>
        <begin position="256"/>
        <end position="381"/>
    </location>
</feature>
<comment type="subcellular location">
    <subcellularLocation>
        <location evidence="1">Cell membrane</location>
        <topology evidence="1">Multi-pass membrane protein</topology>
    </subcellularLocation>
</comment>
<keyword evidence="5 6" id="KW-0472">Membrane</keyword>
<keyword evidence="3 6" id="KW-0812">Transmembrane</keyword>
<evidence type="ECO:0000256" key="3">
    <source>
        <dbReference type="ARBA" id="ARBA00022692"/>
    </source>
</evidence>
<dbReference type="EMBL" id="JBHMEX010000020">
    <property type="protein sequence ID" value="MFB9063510.1"/>
    <property type="molecule type" value="Genomic_DNA"/>
</dbReference>
<feature type="transmembrane region" description="Helical" evidence="6">
    <location>
        <begin position="745"/>
        <end position="771"/>
    </location>
</feature>
<feature type="transmembrane region" description="Helical" evidence="6">
    <location>
        <begin position="21"/>
        <end position="39"/>
    </location>
</feature>
<comment type="caution">
    <text evidence="8">The sequence shown here is derived from an EMBL/GenBank/DDBJ whole genome shotgun (WGS) entry which is preliminary data.</text>
</comment>